<dbReference type="PROSITE" id="PS51257">
    <property type="entry name" value="PROKAR_LIPOPROTEIN"/>
    <property type="match status" value="1"/>
</dbReference>
<protein>
    <submittedName>
        <fullName evidence="2">DUF4296 domain-containing protein</fullName>
    </submittedName>
</protein>
<evidence type="ECO:0000259" key="1">
    <source>
        <dbReference type="Pfam" id="PF14129"/>
    </source>
</evidence>
<dbReference type="InterPro" id="IPR025381">
    <property type="entry name" value="DUF4296"/>
</dbReference>
<evidence type="ECO:0000313" key="3">
    <source>
        <dbReference type="Proteomes" id="UP000289703"/>
    </source>
</evidence>
<reference evidence="2 3" key="1">
    <citation type="submission" date="2019-01" db="EMBL/GenBank/DDBJ databases">
        <title>Ancylomarina salipaludis sp. nov., isolated from a salt marsh.</title>
        <authorList>
            <person name="Yoon J.-H."/>
        </authorList>
    </citation>
    <scope>NUCLEOTIDE SEQUENCE [LARGE SCALE GENOMIC DNA]</scope>
    <source>
        <strain evidence="2 3">SHSM-M15</strain>
    </source>
</reference>
<keyword evidence="3" id="KW-1185">Reference proteome</keyword>
<sequence length="292" mass="34604">MNKQFIFLLFAIVLLFSCTSKEKKTYLSQDDFTRIVFDIHLADGVLTTKNIVSRGKEYKPSYYYNSIYKKYNITPEQFDSCVSFYAQNSALYETIYEKVIDSLNRLETQFRIALKDSLVVSDTVNLWKGRRRILLARGRHENLNFSIPLTEMGIYTVRARIQRFKDDGSWSPFLKAYFWKEDSTKQGKRINFDSIPIDFSDKLLKYETQLERPDSTYKELRGSIIAWSNPDSNFTQHIDLRDIMIFNPQIKRDSLGLDSIMKTRRFGDGRFEKYDELDRPKKIRDIKELKKK</sequence>
<dbReference type="OrthoDB" id="678784at2"/>
<evidence type="ECO:0000313" key="2">
    <source>
        <dbReference type="EMBL" id="RXQ92972.1"/>
    </source>
</evidence>
<feature type="domain" description="DUF4296" evidence="1">
    <location>
        <begin position="25"/>
        <end position="108"/>
    </location>
</feature>
<name>A0A4Q1JLE7_9BACT</name>
<gene>
    <name evidence="2" type="ORF">EO244_10870</name>
</gene>
<dbReference type="Proteomes" id="UP000289703">
    <property type="component" value="Unassembled WGS sequence"/>
</dbReference>
<dbReference type="AlphaFoldDB" id="A0A4Q1JLE7"/>
<proteinExistence type="predicted"/>
<dbReference type="RefSeq" id="WP_129254703.1">
    <property type="nucleotide sequence ID" value="NZ_SAXA01000009.1"/>
</dbReference>
<organism evidence="2 3">
    <name type="scientific">Ancylomarina salipaludis</name>
    <dbReference type="NCBI Taxonomy" id="2501299"/>
    <lineage>
        <taxon>Bacteria</taxon>
        <taxon>Pseudomonadati</taxon>
        <taxon>Bacteroidota</taxon>
        <taxon>Bacteroidia</taxon>
        <taxon>Marinilabiliales</taxon>
        <taxon>Marinifilaceae</taxon>
        <taxon>Ancylomarina</taxon>
    </lineage>
</organism>
<accession>A0A4Q1JLE7</accession>
<comment type="caution">
    <text evidence="2">The sequence shown here is derived from an EMBL/GenBank/DDBJ whole genome shotgun (WGS) entry which is preliminary data.</text>
</comment>
<dbReference type="EMBL" id="SAXA01000009">
    <property type="protein sequence ID" value="RXQ92972.1"/>
    <property type="molecule type" value="Genomic_DNA"/>
</dbReference>
<dbReference type="Pfam" id="PF14129">
    <property type="entry name" value="DUF4296"/>
    <property type="match status" value="1"/>
</dbReference>